<evidence type="ECO:0000256" key="17">
    <source>
        <dbReference type="HAMAP-Rule" id="MF_00037"/>
    </source>
</evidence>
<comment type="function">
    <text evidence="2 17">Cell wall formation.</text>
</comment>
<dbReference type="Gene3D" id="3.90.78.10">
    <property type="entry name" value="UDP-N-acetylenolpyruvoylglucosamine reductase, C-terminal domain"/>
    <property type="match status" value="1"/>
</dbReference>
<dbReference type="SUPFAM" id="SSF56176">
    <property type="entry name" value="FAD-binding/transporter-associated domain-like"/>
    <property type="match status" value="1"/>
</dbReference>
<evidence type="ECO:0000256" key="14">
    <source>
        <dbReference type="ARBA" id="ARBA00023306"/>
    </source>
</evidence>
<evidence type="ECO:0000256" key="8">
    <source>
        <dbReference type="ARBA" id="ARBA00022630"/>
    </source>
</evidence>
<evidence type="ECO:0000256" key="10">
    <source>
        <dbReference type="ARBA" id="ARBA00022857"/>
    </source>
</evidence>
<keyword evidence="10 17" id="KW-0521">NADP</keyword>
<comment type="pathway">
    <text evidence="4 17">Cell wall biogenesis; peptidoglycan biosynthesis.</text>
</comment>
<dbReference type="InterPro" id="IPR003170">
    <property type="entry name" value="MurB"/>
</dbReference>
<keyword evidence="7 17" id="KW-0132">Cell division</keyword>
<dbReference type="InterPro" id="IPR011601">
    <property type="entry name" value="MurB_C"/>
</dbReference>
<evidence type="ECO:0000256" key="11">
    <source>
        <dbReference type="ARBA" id="ARBA00022960"/>
    </source>
</evidence>
<evidence type="ECO:0000256" key="5">
    <source>
        <dbReference type="ARBA" id="ARBA00010485"/>
    </source>
</evidence>
<evidence type="ECO:0000256" key="13">
    <source>
        <dbReference type="ARBA" id="ARBA00023002"/>
    </source>
</evidence>
<evidence type="ECO:0000256" key="12">
    <source>
        <dbReference type="ARBA" id="ARBA00022984"/>
    </source>
</evidence>
<keyword evidence="12 17" id="KW-0573">Peptidoglycan synthesis</keyword>
<organism evidence="19 20">
    <name type="scientific">Janibacter terrae</name>
    <dbReference type="NCBI Taxonomy" id="103817"/>
    <lineage>
        <taxon>Bacteria</taxon>
        <taxon>Bacillati</taxon>
        <taxon>Actinomycetota</taxon>
        <taxon>Actinomycetes</taxon>
        <taxon>Micrococcales</taxon>
        <taxon>Intrasporangiaceae</taxon>
        <taxon>Janibacter</taxon>
    </lineage>
</organism>
<keyword evidence="20" id="KW-1185">Reference proteome</keyword>
<dbReference type="GO" id="GO:0008762">
    <property type="term" value="F:UDP-N-acetylmuramate dehydrogenase activity"/>
    <property type="evidence" value="ECO:0007669"/>
    <property type="project" value="UniProtKB-EC"/>
</dbReference>
<comment type="cofactor">
    <cofactor evidence="1 17">
        <name>FAD</name>
        <dbReference type="ChEBI" id="CHEBI:57692"/>
    </cofactor>
</comment>
<dbReference type="InterPro" id="IPR036318">
    <property type="entry name" value="FAD-bd_PCMH-like_sf"/>
</dbReference>
<keyword evidence="8 17" id="KW-0285">Flavoprotein</keyword>
<evidence type="ECO:0000256" key="7">
    <source>
        <dbReference type="ARBA" id="ARBA00022618"/>
    </source>
</evidence>
<comment type="catalytic activity">
    <reaction evidence="16 17">
        <text>UDP-N-acetyl-alpha-D-muramate + NADP(+) = UDP-N-acetyl-3-O-(1-carboxyvinyl)-alpha-D-glucosamine + NADPH + H(+)</text>
        <dbReference type="Rhea" id="RHEA:12248"/>
        <dbReference type="ChEBI" id="CHEBI:15378"/>
        <dbReference type="ChEBI" id="CHEBI:57783"/>
        <dbReference type="ChEBI" id="CHEBI:58349"/>
        <dbReference type="ChEBI" id="CHEBI:68483"/>
        <dbReference type="ChEBI" id="CHEBI:70757"/>
        <dbReference type="EC" id="1.3.1.98"/>
    </reaction>
</comment>
<dbReference type="Pfam" id="PF01565">
    <property type="entry name" value="FAD_binding_4"/>
    <property type="match status" value="1"/>
</dbReference>
<dbReference type="InterPro" id="IPR036635">
    <property type="entry name" value="MurB_C_sf"/>
</dbReference>
<dbReference type="PANTHER" id="PTHR21071">
    <property type="entry name" value="UDP-N-ACETYLENOLPYRUVOYLGLUCOSAMINE REDUCTASE"/>
    <property type="match status" value="1"/>
</dbReference>
<name>A0ABZ2FHY7_9MICO</name>
<evidence type="ECO:0000256" key="9">
    <source>
        <dbReference type="ARBA" id="ARBA00022827"/>
    </source>
</evidence>
<evidence type="ECO:0000256" key="2">
    <source>
        <dbReference type="ARBA" id="ARBA00003921"/>
    </source>
</evidence>
<dbReference type="SUPFAM" id="SSF56194">
    <property type="entry name" value="Uridine diphospho-N-Acetylenolpyruvylglucosamine reductase, MurB, C-terminal domain"/>
    <property type="match status" value="1"/>
</dbReference>
<dbReference type="InterPro" id="IPR016169">
    <property type="entry name" value="FAD-bd_PCMH_sub2"/>
</dbReference>
<accession>A0ABZ2FHY7</accession>
<keyword evidence="11 17" id="KW-0133">Cell shape</keyword>
<dbReference type="Gene3D" id="3.30.465.10">
    <property type="match status" value="1"/>
</dbReference>
<dbReference type="NCBIfam" id="NF010478">
    <property type="entry name" value="PRK13903.1"/>
    <property type="match status" value="1"/>
</dbReference>
<feature type="active site" description="Proton donor" evidence="17">
    <location>
        <position position="243"/>
    </location>
</feature>
<feature type="active site" evidence="17">
    <location>
        <position position="166"/>
    </location>
</feature>
<keyword evidence="13 17" id="KW-0560">Oxidoreductase</keyword>
<dbReference type="Gene3D" id="3.30.43.10">
    <property type="entry name" value="Uridine Diphospho-n-acetylenolpyruvylglucosamine Reductase, domain 2"/>
    <property type="match status" value="1"/>
</dbReference>
<dbReference type="InterPro" id="IPR006094">
    <property type="entry name" value="Oxid_FAD_bind_N"/>
</dbReference>
<protein>
    <recommendedName>
        <fullName evidence="17">UDP-N-acetylenolpyruvoylglucosamine reductase</fullName>
        <ecNumber evidence="17">1.3.1.98</ecNumber>
    </recommendedName>
    <alternativeName>
        <fullName evidence="17">UDP-N-acetylmuramate dehydrogenase</fullName>
    </alternativeName>
</protein>
<gene>
    <name evidence="17" type="primary">murB</name>
    <name evidence="19" type="ORF">N5P18_03315</name>
</gene>
<evidence type="ECO:0000259" key="18">
    <source>
        <dbReference type="PROSITE" id="PS51387"/>
    </source>
</evidence>
<evidence type="ECO:0000256" key="16">
    <source>
        <dbReference type="ARBA" id="ARBA00048914"/>
    </source>
</evidence>
<dbReference type="InterPro" id="IPR016166">
    <property type="entry name" value="FAD-bd_PCMH"/>
</dbReference>
<comment type="subcellular location">
    <subcellularLocation>
        <location evidence="3 17">Cytoplasm</location>
    </subcellularLocation>
</comment>
<dbReference type="PANTHER" id="PTHR21071:SF4">
    <property type="entry name" value="UDP-N-ACETYLENOLPYRUVOYLGLUCOSAMINE REDUCTASE"/>
    <property type="match status" value="1"/>
</dbReference>
<feature type="active site" evidence="17">
    <location>
        <position position="349"/>
    </location>
</feature>
<dbReference type="InterPro" id="IPR016167">
    <property type="entry name" value="FAD-bd_PCMH_sub1"/>
</dbReference>
<dbReference type="Proteomes" id="UP001381003">
    <property type="component" value="Chromosome"/>
</dbReference>
<evidence type="ECO:0000256" key="4">
    <source>
        <dbReference type="ARBA" id="ARBA00004752"/>
    </source>
</evidence>
<dbReference type="EC" id="1.3.1.98" evidence="17"/>
<keyword evidence="9 17" id="KW-0274">FAD</keyword>
<dbReference type="EMBL" id="CP104874">
    <property type="protein sequence ID" value="WWF05914.1"/>
    <property type="molecule type" value="Genomic_DNA"/>
</dbReference>
<proteinExistence type="inferred from homology"/>
<evidence type="ECO:0000256" key="1">
    <source>
        <dbReference type="ARBA" id="ARBA00001974"/>
    </source>
</evidence>
<comment type="similarity">
    <text evidence="5 17">Belongs to the MurB family.</text>
</comment>
<dbReference type="HAMAP" id="MF_00037">
    <property type="entry name" value="MurB"/>
    <property type="match status" value="1"/>
</dbReference>
<evidence type="ECO:0000313" key="20">
    <source>
        <dbReference type="Proteomes" id="UP001381003"/>
    </source>
</evidence>
<keyword evidence="6 17" id="KW-0963">Cytoplasm</keyword>
<dbReference type="Pfam" id="PF02873">
    <property type="entry name" value="MurB_C"/>
    <property type="match status" value="1"/>
</dbReference>
<evidence type="ECO:0000313" key="19">
    <source>
        <dbReference type="EMBL" id="WWF05914.1"/>
    </source>
</evidence>
<dbReference type="PROSITE" id="PS51387">
    <property type="entry name" value="FAD_PCMH"/>
    <property type="match status" value="1"/>
</dbReference>
<feature type="domain" description="FAD-binding PCMH-type" evidence="18">
    <location>
        <begin position="18"/>
        <end position="188"/>
    </location>
</feature>
<reference evidence="19 20" key="1">
    <citation type="submission" date="2022-09" db="EMBL/GenBank/DDBJ databases">
        <title>Complete genome sequence of Janibacter terrae strain COS04-44, PCL-degrading bacteria isolated from oil spilled coast.</title>
        <authorList>
            <person name="Park H."/>
            <person name="Kim J.Y."/>
            <person name="An S.H."/>
            <person name="Lee C.M."/>
            <person name="Weon H.-Y."/>
        </authorList>
    </citation>
    <scope>NUCLEOTIDE SEQUENCE [LARGE SCALE GENOMIC DNA]</scope>
    <source>
        <strain evidence="19 20">COS04-44</strain>
    </source>
</reference>
<dbReference type="RefSeq" id="WP_338538657.1">
    <property type="nucleotide sequence ID" value="NZ_CP104874.1"/>
</dbReference>
<evidence type="ECO:0000256" key="3">
    <source>
        <dbReference type="ARBA" id="ARBA00004496"/>
    </source>
</evidence>
<evidence type="ECO:0000256" key="15">
    <source>
        <dbReference type="ARBA" id="ARBA00023316"/>
    </source>
</evidence>
<dbReference type="NCBIfam" id="TIGR00179">
    <property type="entry name" value="murB"/>
    <property type="match status" value="1"/>
</dbReference>
<evidence type="ECO:0000256" key="6">
    <source>
        <dbReference type="ARBA" id="ARBA00022490"/>
    </source>
</evidence>
<keyword evidence="15 17" id="KW-0961">Cell wall biogenesis/degradation</keyword>
<sequence length="357" mass="37091">MPVTEHGAPLAPLTTMHVGGPADTLVTATTSDEVVEAVRAADDAGTPLLLLSGGSNLVIADAGFAGTVVRIASRGIEVVPVDDAHVDVTVAAGEVWDEVVARAVAEGWSGIEALSGIPGLTGATPVQNVGAYGQEVAQTITNVLVWDREAQRRQIFSAAECAFTYRHSVFKATSRFVVLEVTFRLGLGGLSAPVAYADLARQLGVEQGERVPLAAARDAVLVQRGNRGMVLDASDHDTWSCGSFFTNPILPSAQMDQLRARAAQRLGPDGPVPPVFPAGEGLAKTSAAWLIDRAGFGKGHGMPGPAALSTKHTLAITNRGEATAADVAALAREVRDGVREAFGVTLVNEPVFVGHEL</sequence>
<keyword evidence="14 17" id="KW-0131">Cell cycle</keyword>